<proteinExistence type="predicted"/>
<dbReference type="EMBL" id="UOFS01000038">
    <property type="protein sequence ID" value="VAW98625.1"/>
    <property type="molecule type" value="Genomic_DNA"/>
</dbReference>
<sequence>MFKINKNSYKITKVSKSIHLSKLIAVPLILGLSSLNVFAGDNIILDVVSAPVVGNGLVGGAPTEFNVLFRSSDPTVANSQYLDPANPGQFIPVGGYLEIELGGSYKRNPDYIDARTGGNSIAPNRNIILTTAPQGPIVATAGAGVQHGNWRVSDDGARTMTITPNGINANNITGLENARAANGFKVVHVRPDPRDTRTDLSRAPFINGPAGSFGRIYIRIFDANGMIDQYGHKEVQFTRANGPQISITNVGVTTSRQGNSATVSTEIDESVHYQHVPVNTELTNTLKSTPFSAGTPYALRFLLFAGSASQPDPFIPQKGLPAVGYFINAQHPNKATLVQDTNNNGVADEHDLELGEIKISGPDKNAAILANPNLTTSGDGITGANGSLLIVPVKVGTLAGEYKIQLSMDNGNEIKTYVIAE</sequence>
<reference evidence="1" key="1">
    <citation type="submission" date="2018-06" db="EMBL/GenBank/DDBJ databases">
        <authorList>
            <person name="Zhirakovskaya E."/>
        </authorList>
    </citation>
    <scope>NUCLEOTIDE SEQUENCE</scope>
</reference>
<evidence type="ECO:0000313" key="1">
    <source>
        <dbReference type="EMBL" id="VAW98625.1"/>
    </source>
</evidence>
<gene>
    <name evidence="1" type="ORF">MNBD_GAMMA22-1590</name>
</gene>
<name>A0A3B0ZYG0_9ZZZZ</name>
<dbReference type="AlphaFoldDB" id="A0A3B0ZYG0"/>
<accession>A0A3B0ZYG0</accession>
<organism evidence="1">
    <name type="scientific">hydrothermal vent metagenome</name>
    <dbReference type="NCBI Taxonomy" id="652676"/>
    <lineage>
        <taxon>unclassified sequences</taxon>
        <taxon>metagenomes</taxon>
        <taxon>ecological metagenomes</taxon>
    </lineage>
</organism>
<protein>
    <submittedName>
        <fullName evidence="1">Uncharacterized protein</fullName>
    </submittedName>
</protein>